<accession>A0A934Q7Y0</accession>
<reference evidence="3" key="1">
    <citation type="submission" date="2020-12" db="EMBL/GenBank/DDBJ databases">
        <title>Leucobacter sp. CAS1, isolated from Chromium sludge.</title>
        <authorList>
            <person name="Xu Z."/>
        </authorList>
    </citation>
    <scope>NUCLEOTIDE SEQUENCE</scope>
    <source>
        <strain evidence="3">CSA1</strain>
    </source>
</reference>
<gene>
    <name evidence="3" type="ORF">JD276_12720</name>
</gene>
<dbReference type="SUPFAM" id="SSF51735">
    <property type="entry name" value="NAD(P)-binding Rossmann-fold domains"/>
    <property type="match status" value="1"/>
</dbReference>
<dbReference type="InterPro" id="IPR037108">
    <property type="entry name" value="TM1727-like_C_sf"/>
</dbReference>
<dbReference type="AlphaFoldDB" id="A0A934Q7Y0"/>
<proteinExistence type="predicted"/>
<feature type="compositionally biased region" description="Basic and acidic residues" evidence="1">
    <location>
        <begin position="254"/>
        <end position="265"/>
    </location>
</feature>
<feature type="domain" description="DUF2520" evidence="2">
    <location>
        <begin position="96"/>
        <end position="216"/>
    </location>
</feature>
<name>A0A934Q7Y0_9MICO</name>
<sequence length="265" mass="26392">MGGALAAALTRAGAEVTLAAGREGAAIPASAADVVLLAVPDAAIAETAARVGAGPLVGHLSGATGLRSLAPHEAFGLHPLLTVTGPEARFDGASAAIAGSTPRALRVARDLAAALGLRAFEVAEEDRAAYHAAASVASNFLVVVEGLAEELAGTAGVSRDALAPLVRAAVENWVRSGASAALTGPVARGDEATVERQRAAVAERLPDRLPLFDALVAATRELAARSAGGARSDPGQDRRAGRDVGSTPRGTSSRADRTGRDGAPA</sequence>
<dbReference type="Proteomes" id="UP000608530">
    <property type="component" value="Unassembled WGS sequence"/>
</dbReference>
<evidence type="ECO:0000313" key="3">
    <source>
        <dbReference type="EMBL" id="MBK0419894.1"/>
    </source>
</evidence>
<dbReference type="InterPro" id="IPR008927">
    <property type="entry name" value="6-PGluconate_DH-like_C_sf"/>
</dbReference>
<dbReference type="Pfam" id="PF10728">
    <property type="entry name" value="DUF2520"/>
    <property type="match status" value="1"/>
</dbReference>
<dbReference type="InterPro" id="IPR018931">
    <property type="entry name" value="DUF2520"/>
</dbReference>
<feature type="region of interest" description="Disordered" evidence="1">
    <location>
        <begin position="223"/>
        <end position="265"/>
    </location>
</feature>
<evidence type="ECO:0000313" key="4">
    <source>
        <dbReference type="Proteomes" id="UP000608530"/>
    </source>
</evidence>
<comment type="caution">
    <text evidence="3">The sequence shown here is derived from an EMBL/GenBank/DDBJ whole genome shotgun (WGS) entry which is preliminary data.</text>
</comment>
<evidence type="ECO:0000256" key="1">
    <source>
        <dbReference type="SAM" id="MobiDB-lite"/>
    </source>
</evidence>
<protein>
    <submittedName>
        <fullName evidence="3">DUF2520 domain-containing protein</fullName>
    </submittedName>
</protein>
<dbReference type="PANTHER" id="PTHR40459:SF1">
    <property type="entry name" value="CONSERVED HYPOTHETICAL ALANINE AND LEUCINE RICH PROTEIN"/>
    <property type="match status" value="1"/>
</dbReference>
<dbReference type="SUPFAM" id="SSF48179">
    <property type="entry name" value="6-phosphogluconate dehydrogenase C-terminal domain-like"/>
    <property type="match status" value="1"/>
</dbReference>
<dbReference type="PANTHER" id="PTHR40459">
    <property type="entry name" value="CONSERVED HYPOTHETICAL ALANINE AND LEUCINE RICH PROTEIN"/>
    <property type="match status" value="1"/>
</dbReference>
<dbReference type="EMBL" id="JAEHOH010000019">
    <property type="protein sequence ID" value="MBK0419894.1"/>
    <property type="molecule type" value="Genomic_DNA"/>
</dbReference>
<keyword evidence="4" id="KW-1185">Reference proteome</keyword>
<dbReference type="Gene3D" id="3.40.50.720">
    <property type="entry name" value="NAD(P)-binding Rossmann-like Domain"/>
    <property type="match status" value="1"/>
</dbReference>
<evidence type="ECO:0000259" key="2">
    <source>
        <dbReference type="Pfam" id="PF10728"/>
    </source>
</evidence>
<dbReference type="Gene3D" id="1.10.1040.20">
    <property type="entry name" value="ProC-like, C-terminal domain"/>
    <property type="match status" value="1"/>
</dbReference>
<organism evidence="3 4">
    <name type="scientific">Leucobacter chromiisoli</name>
    <dbReference type="NCBI Taxonomy" id="2796471"/>
    <lineage>
        <taxon>Bacteria</taxon>
        <taxon>Bacillati</taxon>
        <taxon>Actinomycetota</taxon>
        <taxon>Actinomycetes</taxon>
        <taxon>Micrococcales</taxon>
        <taxon>Microbacteriaceae</taxon>
        <taxon>Leucobacter</taxon>
    </lineage>
</organism>
<dbReference type="InterPro" id="IPR036291">
    <property type="entry name" value="NAD(P)-bd_dom_sf"/>
</dbReference>